<keyword evidence="1" id="KW-1185">Reference proteome</keyword>
<organism evidence="1 2">
    <name type="scientific">Romanomermis culicivorax</name>
    <name type="common">Nematode worm</name>
    <dbReference type="NCBI Taxonomy" id="13658"/>
    <lineage>
        <taxon>Eukaryota</taxon>
        <taxon>Metazoa</taxon>
        <taxon>Ecdysozoa</taxon>
        <taxon>Nematoda</taxon>
        <taxon>Enoplea</taxon>
        <taxon>Dorylaimia</taxon>
        <taxon>Mermithida</taxon>
        <taxon>Mermithoidea</taxon>
        <taxon>Mermithidae</taxon>
        <taxon>Romanomermis</taxon>
    </lineage>
</organism>
<dbReference type="Proteomes" id="UP000887565">
    <property type="component" value="Unplaced"/>
</dbReference>
<evidence type="ECO:0000313" key="1">
    <source>
        <dbReference type="Proteomes" id="UP000887565"/>
    </source>
</evidence>
<dbReference type="AlphaFoldDB" id="A0A915JXV0"/>
<accession>A0A915JXV0</accession>
<evidence type="ECO:0000313" key="2">
    <source>
        <dbReference type="WBParaSite" id="nRc.2.0.1.t31167-RA"/>
    </source>
</evidence>
<protein>
    <submittedName>
        <fullName evidence="2">Uncharacterized protein</fullName>
    </submittedName>
</protein>
<reference evidence="2" key="1">
    <citation type="submission" date="2022-11" db="UniProtKB">
        <authorList>
            <consortium name="WormBaseParasite"/>
        </authorList>
    </citation>
    <scope>IDENTIFICATION</scope>
</reference>
<dbReference type="WBParaSite" id="nRc.2.0.1.t31167-RA">
    <property type="protein sequence ID" value="nRc.2.0.1.t31167-RA"/>
    <property type="gene ID" value="nRc.2.0.1.g31167"/>
</dbReference>
<proteinExistence type="predicted"/>
<name>A0A915JXV0_ROMCU</name>
<sequence length="85" mass="9953">MLTEMAMSLVDFYQIGTGNEEREKKIEKLRCYKRKMDVTNDHQRVCIMKKKLLNRVKKPILDKGLGATSLHRSFNNEWSIVKPLG</sequence>